<gene>
    <name evidence="8" type="primary">EPB41L3</name>
    <name evidence="8" type="synonym">epb41l3a</name>
</gene>
<dbReference type="PRINTS" id="PR00661">
    <property type="entry name" value="ERMFAMILY"/>
</dbReference>
<dbReference type="InterPro" id="IPR035963">
    <property type="entry name" value="FERM_2"/>
</dbReference>
<dbReference type="InterPro" id="IPR014847">
    <property type="entry name" value="FA"/>
</dbReference>
<dbReference type="Gene3D" id="3.10.20.90">
    <property type="entry name" value="Phosphatidylinositol 3-kinase Catalytic Subunit, Chain A, domain 1"/>
    <property type="match status" value="1"/>
</dbReference>
<dbReference type="PRINTS" id="PR00935">
    <property type="entry name" value="BAND41"/>
</dbReference>
<evidence type="ECO:0000256" key="1">
    <source>
        <dbReference type="ARBA" id="ARBA00004245"/>
    </source>
</evidence>
<keyword evidence="5" id="KW-0206">Cytoskeleton</keyword>
<dbReference type="CDD" id="cd13184">
    <property type="entry name" value="FERM_C_4_1_family"/>
    <property type="match status" value="1"/>
</dbReference>
<dbReference type="InterPro" id="IPR007477">
    <property type="entry name" value="SAB_dom"/>
</dbReference>
<dbReference type="CDD" id="cd14473">
    <property type="entry name" value="FERM_B-lobe"/>
    <property type="match status" value="1"/>
</dbReference>
<dbReference type="InterPro" id="IPR029071">
    <property type="entry name" value="Ubiquitin-like_domsf"/>
</dbReference>
<feature type="region of interest" description="Disordered" evidence="6">
    <location>
        <begin position="469"/>
        <end position="545"/>
    </location>
</feature>
<name>A0A674CMD7_SALTR</name>
<dbReference type="PROSITE" id="PS00660">
    <property type="entry name" value="FERM_1"/>
    <property type="match status" value="1"/>
</dbReference>
<dbReference type="FunFam" id="2.30.29.30:FF:000001">
    <property type="entry name" value="Erythrocyte membrane protein band 4.1"/>
    <property type="match status" value="1"/>
</dbReference>
<feature type="compositionally biased region" description="Low complexity" evidence="6">
    <location>
        <begin position="7"/>
        <end position="18"/>
    </location>
</feature>
<dbReference type="InterPro" id="IPR019748">
    <property type="entry name" value="FERM_central"/>
</dbReference>
<keyword evidence="4" id="KW-0009">Actin-binding</keyword>
<dbReference type="Pfam" id="PF00373">
    <property type="entry name" value="FERM_M"/>
    <property type="match status" value="1"/>
</dbReference>
<keyword evidence="9" id="KW-1185">Reference proteome</keyword>
<keyword evidence="3" id="KW-0597">Phosphoprotein</keyword>
<dbReference type="FunFam" id="1.20.80.10:FF:000001">
    <property type="entry name" value="Erythrocyte membrane protein band 4.1"/>
    <property type="match status" value="1"/>
</dbReference>
<feature type="region of interest" description="Disordered" evidence="6">
    <location>
        <begin position="1"/>
        <end position="86"/>
    </location>
</feature>
<dbReference type="SMART" id="SM00295">
    <property type="entry name" value="B41"/>
    <property type="match status" value="1"/>
</dbReference>
<dbReference type="Ensembl" id="ENSSTUT00000090041.1">
    <property type="protein sequence ID" value="ENSSTUP00000084639.1"/>
    <property type="gene ID" value="ENSSTUG00000036735.1"/>
</dbReference>
<dbReference type="InterPro" id="IPR011993">
    <property type="entry name" value="PH-like_dom_sf"/>
</dbReference>
<dbReference type="Gene3D" id="2.30.29.30">
    <property type="entry name" value="Pleckstrin-homology domain (PH domain)/Phosphotyrosine-binding domain (PTB)"/>
    <property type="match status" value="1"/>
</dbReference>
<evidence type="ECO:0000256" key="3">
    <source>
        <dbReference type="ARBA" id="ARBA00022553"/>
    </source>
</evidence>
<dbReference type="InterPro" id="IPR000299">
    <property type="entry name" value="FERM_domain"/>
</dbReference>
<dbReference type="InterPro" id="IPR018980">
    <property type="entry name" value="FERM_PH-like_C"/>
</dbReference>
<dbReference type="GO" id="GO:0005886">
    <property type="term" value="C:plasma membrane"/>
    <property type="evidence" value="ECO:0007669"/>
    <property type="project" value="TreeGrafter"/>
</dbReference>
<dbReference type="InterPro" id="IPR014352">
    <property type="entry name" value="FERM/acyl-CoA-bd_prot_sf"/>
</dbReference>
<evidence type="ECO:0000256" key="2">
    <source>
        <dbReference type="ARBA" id="ARBA00022490"/>
    </source>
</evidence>
<dbReference type="GO" id="GO:0030866">
    <property type="term" value="P:cortical actin cytoskeleton organization"/>
    <property type="evidence" value="ECO:0007669"/>
    <property type="project" value="InterPro"/>
</dbReference>
<organism evidence="8 9">
    <name type="scientific">Salmo trutta</name>
    <name type="common">Brown trout</name>
    <dbReference type="NCBI Taxonomy" id="8032"/>
    <lineage>
        <taxon>Eukaryota</taxon>
        <taxon>Metazoa</taxon>
        <taxon>Chordata</taxon>
        <taxon>Craniata</taxon>
        <taxon>Vertebrata</taxon>
        <taxon>Euteleostomi</taxon>
        <taxon>Actinopterygii</taxon>
        <taxon>Neopterygii</taxon>
        <taxon>Teleostei</taxon>
        <taxon>Protacanthopterygii</taxon>
        <taxon>Salmoniformes</taxon>
        <taxon>Salmonidae</taxon>
        <taxon>Salmoninae</taxon>
        <taxon>Salmo</taxon>
    </lineage>
</organism>
<protein>
    <submittedName>
        <fullName evidence="8">Erythrocyte membrane protein band 4.1-like 3a</fullName>
    </submittedName>
</protein>
<dbReference type="FunFam" id="3.10.20.90:FF:000002">
    <property type="entry name" value="Erythrocyte protein band 4.1-like 3"/>
    <property type="match status" value="1"/>
</dbReference>
<evidence type="ECO:0000259" key="7">
    <source>
        <dbReference type="PROSITE" id="PS50057"/>
    </source>
</evidence>
<dbReference type="GO" id="GO:0005856">
    <property type="term" value="C:cytoskeleton"/>
    <property type="evidence" value="ECO:0007669"/>
    <property type="project" value="UniProtKB-SubCell"/>
</dbReference>
<dbReference type="Gene3D" id="1.20.80.10">
    <property type="match status" value="1"/>
</dbReference>
<dbReference type="Pfam" id="PF05902">
    <property type="entry name" value="4_1_CTD"/>
    <property type="match status" value="1"/>
</dbReference>
<dbReference type="GeneTree" id="ENSGT00940000157047"/>
<dbReference type="SUPFAM" id="SSF54236">
    <property type="entry name" value="Ubiquitin-like"/>
    <property type="match status" value="1"/>
</dbReference>
<evidence type="ECO:0000313" key="9">
    <source>
        <dbReference type="Proteomes" id="UP000472277"/>
    </source>
</evidence>
<evidence type="ECO:0000313" key="8">
    <source>
        <dbReference type="Ensembl" id="ENSSTUP00000084639.1"/>
    </source>
</evidence>
<dbReference type="Proteomes" id="UP000472277">
    <property type="component" value="Chromosome 6"/>
</dbReference>
<feature type="compositionally biased region" description="Basic and acidic residues" evidence="6">
    <location>
        <begin position="977"/>
        <end position="990"/>
    </location>
</feature>
<dbReference type="Pfam" id="PF09380">
    <property type="entry name" value="FERM_C"/>
    <property type="match status" value="1"/>
</dbReference>
<dbReference type="GO" id="GO:0005198">
    <property type="term" value="F:structural molecule activity"/>
    <property type="evidence" value="ECO:0007669"/>
    <property type="project" value="InterPro"/>
</dbReference>
<evidence type="ECO:0000256" key="5">
    <source>
        <dbReference type="ARBA" id="ARBA00023212"/>
    </source>
</evidence>
<dbReference type="SMART" id="SM01195">
    <property type="entry name" value="FA"/>
    <property type="match status" value="1"/>
</dbReference>
<dbReference type="Pfam" id="PF08736">
    <property type="entry name" value="FA"/>
    <property type="match status" value="1"/>
</dbReference>
<dbReference type="SUPFAM" id="SSF50729">
    <property type="entry name" value="PH domain-like"/>
    <property type="match status" value="1"/>
</dbReference>
<dbReference type="InterPro" id="IPR000798">
    <property type="entry name" value="Ez/rad/moesin-like"/>
</dbReference>
<proteinExistence type="predicted"/>
<dbReference type="PROSITE" id="PS00661">
    <property type="entry name" value="FERM_2"/>
    <property type="match status" value="1"/>
</dbReference>
<dbReference type="AlphaFoldDB" id="A0A674CMD7"/>
<feature type="compositionally biased region" description="Polar residues" evidence="6">
    <location>
        <begin position="993"/>
        <end position="1003"/>
    </location>
</feature>
<dbReference type="InterPro" id="IPR008379">
    <property type="entry name" value="Band_4.1_C"/>
</dbReference>
<dbReference type="Pfam" id="PF04382">
    <property type="entry name" value="SAB"/>
    <property type="match status" value="1"/>
</dbReference>
<dbReference type="PANTHER" id="PTHR23280:SF20">
    <property type="entry name" value="BAND 4.1-LIKE PROTEIN 3"/>
    <property type="match status" value="1"/>
</dbReference>
<dbReference type="SMART" id="SM01196">
    <property type="entry name" value="FERM_C"/>
    <property type="match status" value="1"/>
</dbReference>
<keyword evidence="2" id="KW-0963">Cytoplasm</keyword>
<dbReference type="InterPro" id="IPR018979">
    <property type="entry name" value="FERM_N"/>
</dbReference>
<evidence type="ECO:0000256" key="4">
    <source>
        <dbReference type="ARBA" id="ARBA00023203"/>
    </source>
</evidence>
<dbReference type="InterPro" id="IPR019747">
    <property type="entry name" value="FERM_CS"/>
</dbReference>
<dbReference type="PANTHER" id="PTHR23280">
    <property type="entry name" value="4.1 G PROTEIN"/>
    <property type="match status" value="1"/>
</dbReference>
<reference evidence="8" key="2">
    <citation type="submission" date="2025-09" db="UniProtKB">
        <authorList>
            <consortium name="Ensembl"/>
        </authorList>
    </citation>
    <scope>IDENTIFICATION</scope>
</reference>
<dbReference type="GO" id="GO:0003779">
    <property type="term" value="F:actin binding"/>
    <property type="evidence" value="ECO:0007669"/>
    <property type="project" value="UniProtKB-KW"/>
</dbReference>
<sequence length="1105" mass="123143">MTTEPNSESSADQQEASAVPLLEADSFPPAAAHSTPVRKKQNGERAERGVVPQENQLEPSQAEEDRTSHRSSTSKLSRSPGGGRSVRSYKTMQCKVTLLDGSDYTCVVEKRERGHVLFHKVCEQLNLLEKDYFGITFRDIENQKNWLDPSKEMKKQIRGVAWNFSFNVKFYPPDPAQLSEDITRYYLCLQLRDDVVSGRLPCSFATHTVLGSYTVQSELGDYDPEESGTDYVSEFRFAPNQTKELEEKIMDLHKNYKGMMPAEAEMHFLENVKKLSMYGVDLHHAKLVGSLFECLSPAKGEDSEGVEIMLGVCSSGLLIYRDRLRINRFAWPKVLKISYKRNNFYIKIRPGEFEQFESTIGFKLPNHRAAKRLWKVCVEHHTFFRLVSPETPPKKFLNLGSKFRYSGRTQAQTRRASSQIVRPAPCFERSTSKRYIMSRSLDGEMGSDLYGRAKGIAVSDLITTVTPEKKVEERKAEEEVEVEVQVEEEDETTKATEMSQPSPTSPIRHDTKTDLTDTCVDGELTATESDQDDESELKTQDTVGTPEELLKHATNISELKRSFLETGADTAGLTEWEKRLSSSPLRSLRLDEAPMIEPLELDEVPSKEDEREDERAMAAGGSIEEEINHSPVDTKTTVDSDGWVIVSKVPPKVTENKNIVNYKVMIVTNTVAEGPLASTSRGIVGKELKAYESFRTELPSKTEEMREKNYTLGKSYDTMSGKIVTMTKRAKDGGEAVAAAPAAFARELKRAADQSTTTVKIIPVSTEYEMPVSVHMGLSPQEGIGTPMITIKEARTPSPSEPSDGALGAARTVVSIHSSQDISDAARAYSRKQLRETFLLGDRSTTPVAPHTPLSPRSPMAKSPMAKSPMTMPKPPMADLRLSPGPVSYLSRTPSPSKVPKPTFEEMSPELTALLQSARYQTSTRGWTASPAHSQALLKTTEKVERIVLQTEVVSSQQTEEVEDQPKEQPAEDQEQPVEKQPDDRPDNIEKQAGQQPEQTSVLESPEVLTFNRADVMEETEMLVTQEVPVIHTEMKTITYRSLEGDADTDPEAGVLMSAQTITSETTSTTTTTHITKTVKGGISETRIEKRIVISGDADIDHDED</sequence>
<reference evidence="8" key="1">
    <citation type="submission" date="2025-08" db="UniProtKB">
        <authorList>
            <consortium name="Ensembl"/>
        </authorList>
    </citation>
    <scope>IDENTIFICATION</scope>
</reference>
<dbReference type="GO" id="GO:0031032">
    <property type="term" value="P:actomyosin structure organization"/>
    <property type="evidence" value="ECO:0007669"/>
    <property type="project" value="TreeGrafter"/>
</dbReference>
<feature type="compositionally biased region" description="Acidic residues" evidence="6">
    <location>
        <begin position="478"/>
        <end position="491"/>
    </location>
</feature>
<dbReference type="SUPFAM" id="SSF47031">
    <property type="entry name" value="Second domain of FERM"/>
    <property type="match status" value="1"/>
</dbReference>
<comment type="subcellular location">
    <subcellularLocation>
        <location evidence="1">Cytoplasm</location>
        <location evidence="1">Cytoskeleton</location>
    </subcellularLocation>
</comment>
<accession>A0A674CMD7</accession>
<evidence type="ECO:0000256" key="6">
    <source>
        <dbReference type="SAM" id="MobiDB-lite"/>
    </source>
</evidence>
<dbReference type="Pfam" id="PF09379">
    <property type="entry name" value="FERM_N"/>
    <property type="match status" value="1"/>
</dbReference>
<dbReference type="InterPro" id="IPR019749">
    <property type="entry name" value="Band_41_domain"/>
</dbReference>
<feature type="region of interest" description="Disordered" evidence="6">
    <location>
        <begin position="843"/>
        <end position="871"/>
    </location>
</feature>
<feature type="compositionally biased region" description="Low complexity" evidence="6">
    <location>
        <begin position="70"/>
        <end position="79"/>
    </location>
</feature>
<dbReference type="PROSITE" id="PS50057">
    <property type="entry name" value="FERM_3"/>
    <property type="match status" value="1"/>
</dbReference>
<feature type="region of interest" description="Disordered" evidence="6">
    <location>
        <begin position="954"/>
        <end position="1007"/>
    </location>
</feature>
<feature type="domain" description="FERM" evidence="7">
    <location>
        <begin position="92"/>
        <end position="388"/>
    </location>
</feature>